<dbReference type="GO" id="GO:0061630">
    <property type="term" value="F:ubiquitin protein ligase activity"/>
    <property type="evidence" value="ECO:0007669"/>
    <property type="project" value="InterPro"/>
</dbReference>
<dbReference type="Pfam" id="PF00097">
    <property type="entry name" value="zf-C3HC4"/>
    <property type="match status" value="1"/>
</dbReference>
<evidence type="ECO:0000256" key="5">
    <source>
        <dbReference type="SAM" id="MobiDB-lite"/>
    </source>
</evidence>
<dbReference type="GO" id="GO:0006301">
    <property type="term" value="P:DNA damage tolerance"/>
    <property type="evidence" value="ECO:0007669"/>
    <property type="project" value="InterPro"/>
</dbReference>
<feature type="compositionally biased region" description="Polar residues" evidence="5">
    <location>
        <begin position="250"/>
        <end position="259"/>
    </location>
</feature>
<dbReference type="EMBL" id="KN837111">
    <property type="protein sequence ID" value="KIJ45560.1"/>
    <property type="molecule type" value="Genomic_DNA"/>
</dbReference>
<protein>
    <recommendedName>
        <fullName evidence="6">RING-type domain-containing protein</fullName>
    </recommendedName>
</protein>
<keyword evidence="8" id="KW-1185">Reference proteome</keyword>
<evidence type="ECO:0000256" key="2">
    <source>
        <dbReference type="ARBA" id="ARBA00022771"/>
    </source>
</evidence>
<feature type="region of interest" description="Disordered" evidence="5">
    <location>
        <begin position="276"/>
        <end position="300"/>
    </location>
</feature>
<dbReference type="GO" id="GO:0006513">
    <property type="term" value="P:protein monoubiquitination"/>
    <property type="evidence" value="ECO:0007669"/>
    <property type="project" value="InterPro"/>
</dbReference>
<dbReference type="Proteomes" id="UP000054279">
    <property type="component" value="Unassembled WGS sequence"/>
</dbReference>
<sequence length="331" mass="37155">MADHDGSDEYDFLLEGLGNVDWSIVDGMQPPLRNHQAPREQRESRSSDLFTGIDDSLFDDSFLDEVGRIESQALAIPGTGRLQGRFATSGTDVADIPSAVESTRNSSDSDLEQVSEFLPPLNTPSRSNSRVLKFCPEYHTPTNPLKRRISSPPVSSPHKRRRKCNAKQRATQLVQTFESALECPICFDIIAGAHMLSCGHTGCVLCLCKWIKACRQNKPTCPICRNRVYSRPKPNYIVDEMATQFFDKLQSTSEDQTSLPDREGWERRTAEGKAEYNKTYFPKTRNKSPSPSTTPNLTGGFRPYQAELTANNTTRDFIVITEQVVVVPPYR</sequence>
<dbReference type="InterPro" id="IPR039577">
    <property type="entry name" value="Rad18"/>
</dbReference>
<keyword evidence="3" id="KW-0862">Zinc</keyword>
<dbReference type="GO" id="GO:0008270">
    <property type="term" value="F:zinc ion binding"/>
    <property type="evidence" value="ECO:0007669"/>
    <property type="project" value="UniProtKB-KW"/>
</dbReference>
<name>A0A0C9W1W1_SPHS4</name>
<proteinExistence type="predicted"/>
<evidence type="ECO:0000256" key="3">
    <source>
        <dbReference type="ARBA" id="ARBA00022833"/>
    </source>
</evidence>
<dbReference type="InterPro" id="IPR001841">
    <property type="entry name" value="Znf_RING"/>
</dbReference>
<feature type="region of interest" description="Disordered" evidence="5">
    <location>
        <begin position="145"/>
        <end position="165"/>
    </location>
</feature>
<feature type="domain" description="RING-type" evidence="6">
    <location>
        <begin position="183"/>
        <end position="225"/>
    </location>
</feature>
<organism evidence="7 8">
    <name type="scientific">Sphaerobolus stellatus (strain SS14)</name>
    <dbReference type="NCBI Taxonomy" id="990650"/>
    <lineage>
        <taxon>Eukaryota</taxon>
        <taxon>Fungi</taxon>
        <taxon>Dikarya</taxon>
        <taxon>Basidiomycota</taxon>
        <taxon>Agaricomycotina</taxon>
        <taxon>Agaricomycetes</taxon>
        <taxon>Phallomycetidae</taxon>
        <taxon>Geastrales</taxon>
        <taxon>Sphaerobolaceae</taxon>
        <taxon>Sphaerobolus</taxon>
    </lineage>
</organism>
<dbReference type="SMART" id="SM00184">
    <property type="entry name" value="RING"/>
    <property type="match status" value="1"/>
</dbReference>
<reference evidence="7 8" key="1">
    <citation type="submission" date="2014-06" db="EMBL/GenBank/DDBJ databases">
        <title>Evolutionary Origins and Diversification of the Mycorrhizal Mutualists.</title>
        <authorList>
            <consortium name="DOE Joint Genome Institute"/>
            <consortium name="Mycorrhizal Genomics Consortium"/>
            <person name="Kohler A."/>
            <person name="Kuo A."/>
            <person name="Nagy L.G."/>
            <person name="Floudas D."/>
            <person name="Copeland A."/>
            <person name="Barry K.W."/>
            <person name="Cichocki N."/>
            <person name="Veneault-Fourrey C."/>
            <person name="LaButti K."/>
            <person name="Lindquist E.A."/>
            <person name="Lipzen A."/>
            <person name="Lundell T."/>
            <person name="Morin E."/>
            <person name="Murat C."/>
            <person name="Riley R."/>
            <person name="Ohm R."/>
            <person name="Sun H."/>
            <person name="Tunlid A."/>
            <person name="Henrissat B."/>
            <person name="Grigoriev I.V."/>
            <person name="Hibbett D.S."/>
            <person name="Martin F."/>
        </authorList>
    </citation>
    <scope>NUCLEOTIDE SEQUENCE [LARGE SCALE GENOMIC DNA]</scope>
    <source>
        <strain evidence="7 8">SS14</strain>
    </source>
</reference>
<evidence type="ECO:0000313" key="7">
    <source>
        <dbReference type="EMBL" id="KIJ45560.1"/>
    </source>
</evidence>
<feature type="region of interest" description="Disordered" evidence="5">
    <location>
        <begin position="250"/>
        <end position="269"/>
    </location>
</feature>
<dbReference type="Gene3D" id="3.30.40.10">
    <property type="entry name" value="Zinc/RING finger domain, C3HC4 (zinc finger)"/>
    <property type="match status" value="1"/>
</dbReference>
<gene>
    <name evidence="7" type="ORF">M422DRAFT_778784</name>
</gene>
<dbReference type="PANTHER" id="PTHR14134">
    <property type="entry name" value="E3 UBIQUITIN-PROTEIN LIGASE RAD18"/>
    <property type="match status" value="1"/>
</dbReference>
<keyword evidence="2 4" id="KW-0863">Zinc-finger</keyword>
<dbReference type="InterPro" id="IPR013083">
    <property type="entry name" value="Znf_RING/FYVE/PHD"/>
</dbReference>
<evidence type="ECO:0000256" key="4">
    <source>
        <dbReference type="PROSITE-ProRule" id="PRU00175"/>
    </source>
</evidence>
<dbReference type="AlphaFoldDB" id="A0A0C9W1W1"/>
<feature type="region of interest" description="Disordered" evidence="5">
    <location>
        <begin position="28"/>
        <end position="51"/>
    </location>
</feature>
<accession>A0A0C9W1W1</accession>
<dbReference type="HOGENOM" id="CLU_839831_0_0_1"/>
<evidence type="ECO:0000256" key="1">
    <source>
        <dbReference type="ARBA" id="ARBA00022723"/>
    </source>
</evidence>
<keyword evidence="1" id="KW-0479">Metal-binding</keyword>
<feature type="compositionally biased region" description="Basic and acidic residues" evidence="5">
    <location>
        <begin position="260"/>
        <end position="269"/>
    </location>
</feature>
<dbReference type="GO" id="GO:0003697">
    <property type="term" value="F:single-stranded DNA binding"/>
    <property type="evidence" value="ECO:0007669"/>
    <property type="project" value="InterPro"/>
</dbReference>
<feature type="compositionally biased region" description="Polar residues" evidence="5">
    <location>
        <begin position="287"/>
        <end position="297"/>
    </location>
</feature>
<evidence type="ECO:0000259" key="6">
    <source>
        <dbReference type="PROSITE" id="PS50089"/>
    </source>
</evidence>
<dbReference type="InterPro" id="IPR018957">
    <property type="entry name" value="Znf_C3HC4_RING-type"/>
</dbReference>
<dbReference type="PROSITE" id="PS50089">
    <property type="entry name" value="ZF_RING_2"/>
    <property type="match status" value="1"/>
</dbReference>
<evidence type="ECO:0000313" key="8">
    <source>
        <dbReference type="Proteomes" id="UP000054279"/>
    </source>
</evidence>
<feature type="compositionally biased region" description="Basic and acidic residues" evidence="5">
    <location>
        <begin position="37"/>
        <end position="46"/>
    </location>
</feature>
<dbReference type="OrthoDB" id="6105938at2759"/>
<dbReference type="SUPFAM" id="SSF57850">
    <property type="entry name" value="RING/U-box"/>
    <property type="match status" value="1"/>
</dbReference>